<feature type="compositionally biased region" description="Basic and acidic residues" evidence="1">
    <location>
        <begin position="277"/>
        <end position="290"/>
    </location>
</feature>
<keyword evidence="3" id="KW-1185">Reference proteome</keyword>
<dbReference type="Proteomes" id="UP000298030">
    <property type="component" value="Unassembled WGS sequence"/>
</dbReference>
<organism evidence="2 3">
    <name type="scientific">Coprinellus micaceus</name>
    <name type="common">Glistening ink-cap mushroom</name>
    <name type="synonym">Coprinus micaceus</name>
    <dbReference type="NCBI Taxonomy" id="71717"/>
    <lineage>
        <taxon>Eukaryota</taxon>
        <taxon>Fungi</taxon>
        <taxon>Dikarya</taxon>
        <taxon>Basidiomycota</taxon>
        <taxon>Agaricomycotina</taxon>
        <taxon>Agaricomycetes</taxon>
        <taxon>Agaricomycetidae</taxon>
        <taxon>Agaricales</taxon>
        <taxon>Agaricineae</taxon>
        <taxon>Psathyrellaceae</taxon>
        <taxon>Coprinellus</taxon>
    </lineage>
</organism>
<feature type="region of interest" description="Disordered" evidence="1">
    <location>
        <begin position="224"/>
        <end position="290"/>
    </location>
</feature>
<feature type="region of interest" description="Disordered" evidence="1">
    <location>
        <begin position="1"/>
        <end position="164"/>
    </location>
</feature>
<feature type="compositionally biased region" description="Basic and acidic residues" evidence="1">
    <location>
        <begin position="121"/>
        <end position="131"/>
    </location>
</feature>
<feature type="compositionally biased region" description="Polar residues" evidence="1">
    <location>
        <begin position="59"/>
        <end position="72"/>
    </location>
</feature>
<proteinExistence type="predicted"/>
<evidence type="ECO:0000313" key="3">
    <source>
        <dbReference type="Proteomes" id="UP000298030"/>
    </source>
</evidence>
<feature type="compositionally biased region" description="Low complexity" evidence="1">
    <location>
        <begin position="82"/>
        <end position="118"/>
    </location>
</feature>
<dbReference type="EMBL" id="QPFP01000009">
    <property type="protein sequence ID" value="TEB34448.1"/>
    <property type="molecule type" value="Genomic_DNA"/>
</dbReference>
<feature type="region of interest" description="Disordered" evidence="1">
    <location>
        <begin position="179"/>
        <end position="207"/>
    </location>
</feature>
<comment type="caution">
    <text evidence="2">The sequence shown here is derived from an EMBL/GenBank/DDBJ whole genome shotgun (WGS) entry which is preliminary data.</text>
</comment>
<reference evidence="2 3" key="1">
    <citation type="journal article" date="2019" name="Nat. Ecol. Evol.">
        <title>Megaphylogeny resolves global patterns of mushroom evolution.</title>
        <authorList>
            <person name="Varga T."/>
            <person name="Krizsan K."/>
            <person name="Foldi C."/>
            <person name="Dima B."/>
            <person name="Sanchez-Garcia M."/>
            <person name="Sanchez-Ramirez S."/>
            <person name="Szollosi G.J."/>
            <person name="Szarkandi J.G."/>
            <person name="Papp V."/>
            <person name="Albert L."/>
            <person name="Andreopoulos W."/>
            <person name="Angelini C."/>
            <person name="Antonin V."/>
            <person name="Barry K.W."/>
            <person name="Bougher N.L."/>
            <person name="Buchanan P."/>
            <person name="Buyck B."/>
            <person name="Bense V."/>
            <person name="Catcheside P."/>
            <person name="Chovatia M."/>
            <person name="Cooper J."/>
            <person name="Damon W."/>
            <person name="Desjardin D."/>
            <person name="Finy P."/>
            <person name="Geml J."/>
            <person name="Haridas S."/>
            <person name="Hughes K."/>
            <person name="Justo A."/>
            <person name="Karasinski D."/>
            <person name="Kautmanova I."/>
            <person name="Kiss B."/>
            <person name="Kocsube S."/>
            <person name="Kotiranta H."/>
            <person name="LaButti K.M."/>
            <person name="Lechner B.E."/>
            <person name="Liimatainen K."/>
            <person name="Lipzen A."/>
            <person name="Lukacs Z."/>
            <person name="Mihaltcheva S."/>
            <person name="Morgado L.N."/>
            <person name="Niskanen T."/>
            <person name="Noordeloos M.E."/>
            <person name="Ohm R.A."/>
            <person name="Ortiz-Santana B."/>
            <person name="Ovrebo C."/>
            <person name="Racz N."/>
            <person name="Riley R."/>
            <person name="Savchenko A."/>
            <person name="Shiryaev A."/>
            <person name="Soop K."/>
            <person name="Spirin V."/>
            <person name="Szebenyi C."/>
            <person name="Tomsovsky M."/>
            <person name="Tulloss R.E."/>
            <person name="Uehling J."/>
            <person name="Grigoriev I.V."/>
            <person name="Vagvolgyi C."/>
            <person name="Papp T."/>
            <person name="Martin F.M."/>
            <person name="Miettinen O."/>
            <person name="Hibbett D.S."/>
            <person name="Nagy L.G."/>
        </authorList>
    </citation>
    <scope>NUCLEOTIDE SEQUENCE [LARGE SCALE GENOMIC DNA]</scope>
    <source>
        <strain evidence="2 3">FP101781</strain>
    </source>
</reference>
<feature type="compositionally biased region" description="Low complexity" evidence="1">
    <location>
        <begin position="263"/>
        <end position="275"/>
    </location>
</feature>
<accession>A0A4Y7TKI1</accession>
<feature type="compositionally biased region" description="Polar residues" evidence="1">
    <location>
        <begin position="20"/>
        <end position="34"/>
    </location>
</feature>
<feature type="compositionally biased region" description="Low complexity" evidence="1">
    <location>
        <begin position="36"/>
        <end position="51"/>
    </location>
</feature>
<evidence type="ECO:0000256" key="1">
    <source>
        <dbReference type="SAM" id="MobiDB-lite"/>
    </source>
</evidence>
<gene>
    <name evidence="2" type="ORF">FA13DRAFT_1481987</name>
</gene>
<feature type="compositionally biased region" description="Basic and acidic residues" evidence="1">
    <location>
        <begin position="1"/>
        <end position="14"/>
    </location>
</feature>
<name>A0A4Y7TKI1_COPMI</name>
<feature type="compositionally biased region" description="Acidic residues" evidence="1">
    <location>
        <begin position="198"/>
        <end position="207"/>
    </location>
</feature>
<protein>
    <submittedName>
        <fullName evidence="2">Uncharacterized protein</fullName>
    </submittedName>
</protein>
<evidence type="ECO:0000313" key="2">
    <source>
        <dbReference type="EMBL" id="TEB34448.1"/>
    </source>
</evidence>
<dbReference type="AlphaFoldDB" id="A0A4Y7TKI1"/>
<sequence length="290" mass="30511">MEDHDRVNGELDRALKRRTGLNTSTRSTASSGPANGSGSTSFDSSISSGSSVRRPPPLGQSQTQTQAGSLRTHTLVRDWREGTAAASSASGSTASIPGSNASSAPTSAASSADAPTPSLCSDHDGESHDNDDPPPSTPPPHTHEDPHNVSMTFRPPTPPLLRRSADILPAEVHYEISLRAPPTETPIAIRGEMSTIVGDDDNGEEDMMEETPMPAAIAVGEKSGAFAKRAPLSPLPERSPRRPLPPATRRSISRSSLRFDHPAVAGANANANANADTDTRKPQCEHDLQE</sequence>